<evidence type="ECO:0000313" key="2">
    <source>
        <dbReference type="EnsemblMetazoa" id="CapteP222160"/>
    </source>
</evidence>
<reference evidence="3" key="2">
    <citation type="journal article" date="2013" name="Nature">
        <title>Insights into bilaterian evolution from three spiralian genomes.</title>
        <authorList>
            <person name="Simakov O."/>
            <person name="Marletaz F."/>
            <person name="Cho S.J."/>
            <person name="Edsinger-Gonzales E."/>
            <person name="Havlak P."/>
            <person name="Hellsten U."/>
            <person name="Kuo D.H."/>
            <person name="Larsson T."/>
            <person name="Lv J."/>
            <person name="Arendt D."/>
            <person name="Savage R."/>
            <person name="Osoegawa K."/>
            <person name="de Jong P."/>
            <person name="Grimwood J."/>
            <person name="Chapman J.A."/>
            <person name="Shapiro H."/>
            <person name="Aerts A."/>
            <person name="Otillar R.P."/>
            <person name="Terry A.Y."/>
            <person name="Boore J.L."/>
            <person name="Grigoriev I.V."/>
            <person name="Lindberg D.R."/>
            <person name="Seaver E.C."/>
            <person name="Weisblat D.A."/>
            <person name="Putnam N.H."/>
            <person name="Rokhsar D.S."/>
        </authorList>
    </citation>
    <scope>NUCLEOTIDE SEQUENCE</scope>
    <source>
        <strain evidence="3">I ESC-2004</strain>
    </source>
</reference>
<reference evidence="3" key="1">
    <citation type="submission" date="2012-12" db="EMBL/GenBank/DDBJ databases">
        <authorList>
            <person name="Hellsten U."/>
            <person name="Grimwood J."/>
            <person name="Chapman J.A."/>
            <person name="Shapiro H."/>
            <person name="Aerts A."/>
            <person name="Otillar R.P."/>
            <person name="Terry A.Y."/>
            <person name="Boore J.L."/>
            <person name="Simakov O."/>
            <person name="Marletaz F."/>
            <person name="Cho S.-J."/>
            <person name="Edsinger-Gonzales E."/>
            <person name="Havlak P."/>
            <person name="Kuo D.-H."/>
            <person name="Larsson T."/>
            <person name="Lv J."/>
            <person name="Arendt D."/>
            <person name="Savage R."/>
            <person name="Osoegawa K."/>
            <person name="de Jong P."/>
            <person name="Lindberg D.R."/>
            <person name="Seaver E.C."/>
            <person name="Weisblat D.A."/>
            <person name="Putnam N.H."/>
            <person name="Grigoriev I.V."/>
            <person name="Rokhsar D.S."/>
        </authorList>
    </citation>
    <scope>NUCLEOTIDE SEQUENCE</scope>
    <source>
        <strain evidence="3">I ESC-2004</strain>
    </source>
</reference>
<dbReference type="EMBL" id="AMQN01000471">
    <property type="status" value="NOT_ANNOTATED_CDS"/>
    <property type="molecule type" value="Genomic_DNA"/>
</dbReference>
<proteinExistence type="predicted"/>
<evidence type="ECO:0000256" key="1">
    <source>
        <dbReference type="SAM" id="Phobius"/>
    </source>
</evidence>
<protein>
    <submittedName>
        <fullName evidence="2">Uncharacterized protein</fullName>
    </submittedName>
</protein>
<dbReference type="AlphaFoldDB" id="X2ASX3"/>
<keyword evidence="1" id="KW-1133">Transmembrane helix</keyword>
<keyword evidence="1" id="KW-0812">Transmembrane</keyword>
<evidence type="ECO:0000313" key="3">
    <source>
        <dbReference type="Proteomes" id="UP000014760"/>
    </source>
</evidence>
<feature type="transmembrane region" description="Helical" evidence="1">
    <location>
        <begin position="6"/>
        <end position="28"/>
    </location>
</feature>
<dbReference type="Proteomes" id="UP000014760">
    <property type="component" value="Unassembled WGS sequence"/>
</dbReference>
<dbReference type="EnsemblMetazoa" id="CapteT222160">
    <property type="protein sequence ID" value="CapteP222160"/>
    <property type="gene ID" value="CapteG222160"/>
</dbReference>
<keyword evidence="3" id="KW-1185">Reference proteome</keyword>
<reference evidence="2" key="3">
    <citation type="submission" date="2015-06" db="UniProtKB">
        <authorList>
            <consortium name="EnsemblMetazoa"/>
        </authorList>
    </citation>
    <scope>IDENTIFICATION</scope>
</reference>
<accession>X2ASX3</accession>
<keyword evidence="1" id="KW-0472">Membrane</keyword>
<dbReference type="HOGENOM" id="CLU_1653800_0_0_1"/>
<organism evidence="2 3">
    <name type="scientific">Capitella teleta</name>
    <name type="common">Polychaete worm</name>
    <dbReference type="NCBI Taxonomy" id="283909"/>
    <lineage>
        <taxon>Eukaryota</taxon>
        <taxon>Metazoa</taxon>
        <taxon>Spiralia</taxon>
        <taxon>Lophotrochozoa</taxon>
        <taxon>Annelida</taxon>
        <taxon>Polychaeta</taxon>
        <taxon>Sedentaria</taxon>
        <taxon>Scolecida</taxon>
        <taxon>Capitellidae</taxon>
        <taxon>Capitella</taxon>
    </lineage>
</organism>
<sequence length="160" mass="17789">MANQNWTLFLVVSGIFCFYGVVTSPILLNAGPLDTVRCIWRSSISSTIPLAQEARPRQQCSLGQLDWYYPRGNLSSLFRHSQDAFAVCVSLQASIDSICPRGSFRLLNGIPGRETEVRTPGRDSVVCFDAEDGRVNLLVEASSNMPKCRLISITYFRNPP</sequence>
<name>X2ASX3_CAPTE</name>